<feature type="domain" description="SET" evidence="2">
    <location>
        <begin position="14"/>
        <end position="224"/>
    </location>
</feature>
<accession>A0AAD3DNS5</accession>
<reference evidence="3 4" key="1">
    <citation type="journal article" date="2021" name="Sci. Rep.">
        <title>Genome sequencing of the multicellular alga Astrephomene provides insights into convergent evolution of germ-soma differentiation.</title>
        <authorList>
            <person name="Yamashita S."/>
            <person name="Yamamoto K."/>
            <person name="Matsuzaki R."/>
            <person name="Suzuki S."/>
            <person name="Yamaguchi H."/>
            <person name="Hirooka S."/>
            <person name="Minakuchi Y."/>
            <person name="Miyagishima S."/>
            <person name="Kawachi M."/>
            <person name="Toyoda A."/>
            <person name="Nozaki H."/>
        </authorList>
    </citation>
    <scope>NUCLEOTIDE SEQUENCE [LARGE SCALE GENOMIC DNA]</scope>
    <source>
        <strain evidence="3 4">NIES-4017</strain>
    </source>
</reference>
<dbReference type="PANTHER" id="PTHR12197">
    <property type="entry name" value="HISTONE-LYSINE N-METHYLTRANSFERASE SMYD"/>
    <property type="match status" value="1"/>
</dbReference>
<name>A0AAD3DNS5_9CHLO</name>
<dbReference type="Pfam" id="PF00856">
    <property type="entry name" value="SET"/>
    <property type="match status" value="1"/>
</dbReference>
<comment type="caution">
    <text evidence="3">The sequence shown here is derived from an EMBL/GenBank/DDBJ whole genome shotgun (WGS) entry which is preliminary data.</text>
</comment>
<feature type="compositionally biased region" description="Gly residues" evidence="1">
    <location>
        <begin position="305"/>
        <end position="320"/>
    </location>
</feature>
<dbReference type="PANTHER" id="PTHR12197:SF251">
    <property type="entry name" value="EG:BACR7C10.4 PROTEIN"/>
    <property type="match status" value="1"/>
</dbReference>
<feature type="region of interest" description="Disordered" evidence="1">
    <location>
        <begin position="272"/>
        <end position="383"/>
    </location>
</feature>
<protein>
    <recommendedName>
        <fullName evidence="2">SET domain-containing protein</fullName>
    </recommendedName>
</protein>
<gene>
    <name evidence="3" type="ORF">Agub_g5762</name>
</gene>
<dbReference type="InterPro" id="IPR046341">
    <property type="entry name" value="SET_dom_sf"/>
</dbReference>
<dbReference type="AlphaFoldDB" id="A0AAD3DNS5"/>
<feature type="non-terminal residue" evidence="3">
    <location>
        <position position="383"/>
    </location>
</feature>
<dbReference type="Gene3D" id="2.170.270.10">
    <property type="entry name" value="SET domain"/>
    <property type="match status" value="1"/>
</dbReference>
<evidence type="ECO:0000256" key="1">
    <source>
        <dbReference type="SAM" id="MobiDB-lite"/>
    </source>
</evidence>
<feature type="compositionally biased region" description="Gly residues" evidence="1">
    <location>
        <begin position="330"/>
        <end position="377"/>
    </location>
</feature>
<dbReference type="InterPro" id="IPR001214">
    <property type="entry name" value="SET_dom"/>
</dbReference>
<dbReference type="EMBL" id="BMAR01000008">
    <property type="protein sequence ID" value="GFR44499.1"/>
    <property type="molecule type" value="Genomic_DNA"/>
</dbReference>
<evidence type="ECO:0000313" key="3">
    <source>
        <dbReference type="EMBL" id="GFR44499.1"/>
    </source>
</evidence>
<sequence>MEGLDKRYILPYGNSLVAVRSFAPGDVVIRDTPLLAIVEAEEVLDKVYETHSEFCIRADLLGKDASIDFSLQMLQYSSASDHVKGCVKRLFTPDIQQSREEPYVRAARQYADQLSALQTSRPEALACSILGPVVSTCTYDEIVRVVLAWVCNSYATRDGGAALYEHGSLVNHCCEGNTRYRYLEDDADDDEEDATSESGSSHGGYGLFIAVQPIQPGEVITTCYLGWDEQTLMSTRMRRKLLVKTKLFTCTCPRCSRSRDPYRALPCPACGGGSSSGGRGGGCGGGSTGGHAESSGAAGAASSGGVEGGGDEGGGGGSSGGAATEDRRGGGGSGGGAGGGSSGGGGFVYWRGGSSGGGSGGGGGGGGSRGGGGGGCGSEPRPW</sequence>
<dbReference type="Proteomes" id="UP001054857">
    <property type="component" value="Unassembled WGS sequence"/>
</dbReference>
<proteinExistence type="predicted"/>
<dbReference type="GO" id="GO:0005634">
    <property type="term" value="C:nucleus"/>
    <property type="evidence" value="ECO:0007669"/>
    <property type="project" value="TreeGrafter"/>
</dbReference>
<evidence type="ECO:0000313" key="4">
    <source>
        <dbReference type="Proteomes" id="UP001054857"/>
    </source>
</evidence>
<organism evidence="3 4">
    <name type="scientific">Astrephomene gubernaculifera</name>
    <dbReference type="NCBI Taxonomy" id="47775"/>
    <lineage>
        <taxon>Eukaryota</taxon>
        <taxon>Viridiplantae</taxon>
        <taxon>Chlorophyta</taxon>
        <taxon>core chlorophytes</taxon>
        <taxon>Chlorophyceae</taxon>
        <taxon>CS clade</taxon>
        <taxon>Chlamydomonadales</taxon>
        <taxon>Astrephomenaceae</taxon>
        <taxon>Astrephomene</taxon>
    </lineage>
</organism>
<dbReference type="SUPFAM" id="SSF82199">
    <property type="entry name" value="SET domain"/>
    <property type="match status" value="1"/>
</dbReference>
<dbReference type="CDD" id="cd20071">
    <property type="entry name" value="SET_SMYD"/>
    <property type="match status" value="1"/>
</dbReference>
<feature type="compositionally biased region" description="Low complexity" evidence="1">
    <location>
        <begin position="290"/>
        <end position="304"/>
    </location>
</feature>
<dbReference type="InterPro" id="IPR050869">
    <property type="entry name" value="H3K4_H4K5_MeTrfase"/>
</dbReference>
<feature type="compositionally biased region" description="Gly residues" evidence="1">
    <location>
        <begin position="272"/>
        <end position="289"/>
    </location>
</feature>
<evidence type="ECO:0000259" key="2">
    <source>
        <dbReference type="Pfam" id="PF00856"/>
    </source>
</evidence>
<keyword evidence="4" id="KW-1185">Reference proteome</keyword>